<dbReference type="InterPro" id="IPR001646">
    <property type="entry name" value="5peptide_repeat"/>
</dbReference>
<proteinExistence type="predicted"/>
<dbReference type="AlphaFoldDB" id="A0A0P1H9F3"/>
<name>A0A0P1H9F3_9RHOB</name>
<dbReference type="Proteomes" id="UP000051326">
    <property type="component" value="Unassembled WGS sequence"/>
</dbReference>
<evidence type="ECO:0000313" key="2">
    <source>
        <dbReference type="EMBL" id="CUH99845.1"/>
    </source>
</evidence>
<evidence type="ECO:0008006" key="4">
    <source>
        <dbReference type="Google" id="ProtNLM"/>
    </source>
</evidence>
<dbReference type="EMBL" id="CYSR01000021">
    <property type="protein sequence ID" value="CUH99845.1"/>
    <property type="molecule type" value="Genomic_DNA"/>
</dbReference>
<feature type="region of interest" description="Disordered" evidence="1">
    <location>
        <begin position="1"/>
        <end position="21"/>
    </location>
</feature>
<dbReference type="STRING" id="1396826.PHA8399_01971"/>
<evidence type="ECO:0000256" key="1">
    <source>
        <dbReference type="SAM" id="MobiDB-lite"/>
    </source>
</evidence>
<dbReference type="Pfam" id="PF13576">
    <property type="entry name" value="Pentapeptide_3"/>
    <property type="match status" value="1"/>
</dbReference>
<sequence length="363" mass="40858">MRDENEAPEAPAAPQRKLTPANENPWYVLMTLYGEQEGEEIDVELSQRNRQAWNAWASKDLPESTRDRLQKKGLQMPPRDSWNKDWDRIKQSFEREFCRRNPGARADFSIFESQKIDLKRCSFSQYFDVSQFVFPRAIELTGSHFSKGSTFEHAAFSGNLTAVAAIFLEGFDSSGAVFLADATFKSCRFAGEVNFSSCSFLGKTSFFGTYFKDNVLFSDSDFVGWLSFEDIHAVSSLDASYSRLSRGMVLSGCSIGEAYFSHINIEGSIESLASWFNRKVSFQRSRISGDFDFFESSFGFSADFSYVSFRGFANFPDTSFSLGATAMSSEILFSGCSFEKPANFSGAKFQVTYPVFQGTILHD</sequence>
<dbReference type="RefSeq" id="WP_058285960.1">
    <property type="nucleotide sequence ID" value="NZ_CYSR01000021.1"/>
</dbReference>
<accession>A0A0P1H9F3</accession>
<protein>
    <recommendedName>
        <fullName evidence="4">Secreted effector protein PipB2</fullName>
    </recommendedName>
</protein>
<organism evidence="2 3">
    <name type="scientific">Leisingera aquaemixtae</name>
    <dbReference type="NCBI Taxonomy" id="1396826"/>
    <lineage>
        <taxon>Bacteria</taxon>
        <taxon>Pseudomonadati</taxon>
        <taxon>Pseudomonadota</taxon>
        <taxon>Alphaproteobacteria</taxon>
        <taxon>Rhodobacterales</taxon>
        <taxon>Roseobacteraceae</taxon>
        <taxon>Leisingera</taxon>
    </lineage>
</organism>
<evidence type="ECO:0000313" key="3">
    <source>
        <dbReference type="Proteomes" id="UP000051326"/>
    </source>
</evidence>
<gene>
    <name evidence="2" type="ORF">PHA8399_01971</name>
</gene>
<dbReference type="Gene3D" id="2.160.20.80">
    <property type="entry name" value="E3 ubiquitin-protein ligase SopA"/>
    <property type="match status" value="1"/>
</dbReference>
<reference evidence="2 3" key="1">
    <citation type="submission" date="2015-09" db="EMBL/GenBank/DDBJ databases">
        <authorList>
            <consortium name="Swine Surveillance"/>
        </authorList>
    </citation>
    <scope>NUCLEOTIDE SEQUENCE [LARGE SCALE GENOMIC DNA]</scope>
    <source>
        <strain evidence="2 3">CECT 8399</strain>
    </source>
</reference>